<feature type="region of interest" description="Disordered" evidence="6">
    <location>
        <begin position="1"/>
        <end position="28"/>
    </location>
</feature>
<feature type="region of interest" description="Disordered" evidence="6">
    <location>
        <begin position="183"/>
        <end position="203"/>
    </location>
</feature>
<dbReference type="PROSITE" id="PS50977">
    <property type="entry name" value="HTH_TETR_2"/>
    <property type="match status" value="1"/>
</dbReference>
<keyword evidence="9" id="KW-1185">Reference proteome</keyword>
<dbReference type="PRINTS" id="PR00400">
    <property type="entry name" value="TETREPRESSOR"/>
</dbReference>
<dbReference type="EMBL" id="JADBEM010000001">
    <property type="protein sequence ID" value="MBE1612301.1"/>
    <property type="molecule type" value="Genomic_DNA"/>
</dbReference>
<evidence type="ECO:0000256" key="3">
    <source>
        <dbReference type="ARBA" id="ARBA00023125"/>
    </source>
</evidence>
<keyword evidence="3 5" id="KW-0238">DNA-binding</keyword>
<accession>A0A927RPN1</accession>
<dbReference type="InterPro" id="IPR050109">
    <property type="entry name" value="HTH-type_TetR-like_transc_reg"/>
</dbReference>
<feature type="DNA-binding region" description="H-T-H motif" evidence="5">
    <location>
        <begin position="52"/>
        <end position="71"/>
    </location>
</feature>
<keyword evidence="2" id="KW-0805">Transcription regulation</keyword>
<reference evidence="8" key="1">
    <citation type="submission" date="2020-10" db="EMBL/GenBank/DDBJ databases">
        <title>Sequencing the genomes of 1000 actinobacteria strains.</title>
        <authorList>
            <person name="Klenk H.-P."/>
        </authorList>
    </citation>
    <scope>NUCLEOTIDE SEQUENCE</scope>
    <source>
        <strain evidence="8">DSM 45354</strain>
    </source>
</reference>
<dbReference type="SUPFAM" id="SSF46689">
    <property type="entry name" value="Homeodomain-like"/>
    <property type="match status" value="1"/>
</dbReference>
<dbReference type="GO" id="GO:0046677">
    <property type="term" value="P:response to antibiotic"/>
    <property type="evidence" value="ECO:0007669"/>
    <property type="project" value="InterPro"/>
</dbReference>
<dbReference type="Pfam" id="PF02909">
    <property type="entry name" value="TetR_C_1"/>
    <property type="match status" value="1"/>
</dbReference>
<evidence type="ECO:0000259" key="7">
    <source>
        <dbReference type="PROSITE" id="PS50977"/>
    </source>
</evidence>
<feature type="compositionally biased region" description="Gly residues" evidence="6">
    <location>
        <begin position="8"/>
        <end position="20"/>
    </location>
</feature>
<dbReference type="InterPro" id="IPR004111">
    <property type="entry name" value="Repressor_TetR_C"/>
</dbReference>
<dbReference type="InterPro" id="IPR036271">
    <property type="entry name" value="Tet_transcr_reg_TetR-rel_C_sf"/>
</dbReference>
<dbReference type="AlphaFoldDB" id="A0A927RPN1"/>
<dbReference type="InterPro" id="IPR009057">
    <property type="entry name" value="Homeodomain-like_sf"/>
</dbReference>
<keyword evidence="1" id="KW-0678">Repressor</keyword>
<gene>
    <name evidence="8" type="ORF">HEB94_009149</name>
</gene>
<dbReference type="RefSeq" id="WP_192755374.1">
    <property type="nucleotide sequence ID" value="NZ_BAABJL010000005.1"/>
</dbReference>
<feature type="domain" description="HTH tetR-type" evidence="7">
    <location>
        <begin position="29"/>
        <end position="89"/>
    </location>
</feature>
<evidence type="ECO:0000256" key="1">
    <source>
        <dbReference type="ARBA" id="ARBA00022491"/>
    </source>
</evidence>
<sequence length="258" mass="26865">MVTRAGPTDGGAGGSRGGPASGARRDSPHLTAERIHAAALRLVDVDGIDALSMRKLAATMGVNPMSLYHHVPNKAALLRGICGLAVAELDIPVRADADWRDQLRQIAHSYRSLAHRHGNLITYLIANPGFIQRDGALWTALCETLARAGIPAEEVVRIGNVLLTFVSGFLLAEVNGTLGDLLRSGPASGEGEQPDDGAADAAADAAEFDRGFEAGLELVIAGLEAHGASAATPAKTSRSGTAPRRRGGRTARPNHLGR</sequence>
<dbReference type="GO" id="GO:0000976">
    <property type="term" value="F:transcription cis-regulatory region binding"/>
    <property type="evidence" value="ECO:0007669"/>
    <property type="project" value="TreeGrafter"/>
</dbReference>
<feature type="region of interest" description="Disordered" evidence="6">
    <location>
        <begin position="227"/>
        <end position="258"/>
    </location>
</feature>
<evidence type="ECO:0000313" key="8">
    <source>
        <dbReference type="EMBL" id="MBE1612301.1"/>
    </source>
</evidence>
<comment type="caution">
    <text evidence="8">The sequence shown here is derived from an EMBL/GenBank/DDBJ whole genome shotgun (WGS) entry which is preliminary data.</text>
</comment>
<protein>
    <submittedName>
        <fullName evidence="8">AcrR family transcriptional regulator</fullName>
    </submittedName>
</protein>
<dbReference type="InterPro" id="IPR003012">
    <property type="entry name" value="Tet_transcr_reg_TetR"/>
</dbReference>
<dbReference type="Proteomes" id="UP000638648">
    <property type="component" value="Unassembled WGS sequence"/>
</dbReference>
<organism evidence="8 9">
    <name type="scientific">Actinopolymorpha pittospori</name>
    <dbReference type="NCBI Taxonomy" id="648752"/>
    <lineage>
        <taxon>Bacteria</taxon>
        <taxon>Bacillati</taxon>
        <taxon>Actinomycetota</taxon>
        <taxon>Actinomycetes</taxon>
        <taxon>Propionibacteriales</taxon>
        <taxon>Actinopolymorphaceae</taxon>
        <taxon>Actinopolymorpha</taxon>
    </lineage>
</organism>
<dbReference type="GO" id="GO:0003700">
    <property type="term" value="F:DNA-binding transcription factor activity"/>
    <property type="evidence" value="ECO:0007669"/>
    <property type="project" value="TreeGrafter"/>
</dbReference>
<evidence type="ECO:0000256" key="5">
    <source>
        <dbReference type="PROSITE-ProRule" id="PRU00335"/>
    </source>
</evidence>
<dbReference type="Pfam" id="PF00440">
    <property type="entry name" value="TetR_N"/>
    <property type="match status" value="1"/>
</dbReference>
<dbReference type="Gene3D" id="1.10.357.10">
    <property type="entry name" value="Tetracycline Repressor, domain 2"/>
    <property type="match status" value="1"/>
</dbReference>
<evidence type="ECO:0000256" key="6">
    <source>
        <dbReference type="SAM" id="MobiDB-lite"/>
    </source>
</evidence>
<name>A0A927RPN1_9ACTN</name>
<dbReference type="InterPro" id="IPR001647">
    <property type="entry name" value="HTH_TetR"/>
</dbReference>
<evidence type="ECO:0000313" key="9">
    <source>
        <dbReference type="Proteomes" id="UP000638648"/>
    </source>
</evidence>
<keyword evidence="4" id="KW-0804">Transcription</keyword>
<proteinExistence type="predicted"/>
<evidence type="ECO:0000256" key="2">
    <source>
        <dbReference type="ARBA" id="ARBA00023015"/>
    </source>
</evidence>
<dbReference type="SUPFAM" id="SSF48498">
    <property type="entry name" value="Tetracyclin repressor-like, C-terminal domain"/>
    <property type="match status" value="1"/>
</dbReference>
<dbReference type="PANTHER" id="PTHR30055:SF151">
    <property type="entry name" value="TRANSCRIPTIONAL REGULATORY PROTEIN"/>
    <property type="match status" value="1"/>
</dbReference>
<evidence type="ECO:0000256" key="4">
    <source>
        <dbReference type="ARBA" id="ARBA00023163"/>
    </source>
</evidence>
<dbReference type="PANTHER" id="PTHR30055">
    <property type="entry name" value="HTH-TYPE TRANSCRIPTIONAL REGULATOR RUTR"/>
    <property type="match status" value="1"/>
</dbReference>
<dbReference type="GO" id="GO:0045892">
    <property type="term" value="P:negative regulation of DNA-templated transcription"/>
    <property type="evidence" value="ECO:0007669"/>
    <property type="project" value="InterPro"/>
</dbReference>